<keyword evidence="1" id="KW-0677">Repeat</keyword>
<proteinExistence type="predicted"/>
<dbReference type="InterPro" id="IPR003598">
    <property type="entry name" value="Ig_sub2"/>
</dbReference>
<dbReference type="InterPro" id="IPR036116">
    <property type="entry name" value="FN3_sf"/>
</dbReference>
<dbReference type="InterPro" id="IPR003599">
    <property type="entry name" value="Ig_sub"/>
</dbReference>
<dbReference type="Pfam" id="PF00041">
    <property type="entry name" value="fn3"/>
    <property type="match status" value="1"/>
</dbReference>
<name>A0A814BUV1_9BILA</name>
<dbReference type="SMART" id="SM00060">
    <property type="entry name" value="FN3"/>
    <property type="match status" value="4"/>
</dbReference>
<dbReference type="OrthoDB" id="5969272at2759"/>
<keyword evidence="3" id="KW-0732">Signal</keyword>
<feature type="domain" description="Fibronectin type-III" evidence="5">
    <location>
        <begin position="799"/>
        <end position="892"/>
    </location>
</feature>
<dbReference type="SUPFAM" id="SSF48726">
    <property type="entry name" value="Immunoglobulin"/>
    <property type="match status" value="6"/>
</dbReference>
<evidence type="ECO:0000256" key="2">
    <source>
        <dbReference type="SAM" id="Phobius"/>
    </source>
</evidence>
<dbReference type="CDD" id="cd00096">
    <property type="entry name" value="Ig"/>
    <property type="match status" value="4"/>
</dbReference>
<evidence type="ECO:0000259" key="4">
    <source>
        <dbReference type="PROSITE" id="PS50835"/>
    </source>
</evidence>
<feature type="chain" id="PRO_5032822457" evidence="3">
    <location>
        <begin position="20"/>
        <end position="1517"/>
    </location>
</feature>
<evidence type="ECO:0000256" key="3">
    <source>
        <dbReference type="SAM" id="SignalP"/>
    </source>
</evidence>
<gene>
    <name evidence="6" type="ORF">RFH988_LOCUS10574</name>
</gene>
<evidence type="ECO:0000313" key="6">
    <source>
        <dbReference type="EMBL" id="CAF0931703.1"/>
    </source>
</evidence>
<keyword evidence="2" id="KW-1133">Transmembrane helix</keyword>
<accession>A0A814BUV1</accession>
<dbReference type="EMBL" id="CAJNOO010000397">
    <property type="protein sequence ID" value="CAF0931703.1"/>
    <property type="molecule type" value="Genomic_DNA"/>
</dbReference>
<dbReference type="PANTHER" id="PTHR13817">
    <property type="entry name" value="TITIN"/>
    <property type="match status" value="1"/>
</dbReference>
<feature type="domain" description="Ig-like" evidence="4">
    <location>
        <begin position="239"/>
        <end position="325"/>
    </location>
</feature>
<reference evidence="6" key="1">
    <citation type="submission" date="2021-02" db="EMBL/GenBank/DDBJ databases">
        <authorList>
            <person name="Nowell W R."/>
        </authorList>
    </citation>
    <scope>NUCLEOTIDE SEQUENCE</scope>
</reference>
<evidence type="ECO:0000259" key="5">
    <source>
        <dbReference type="PROSITE" id="PS50853"/>
    </source>
</evidence>
<feature type="transmembrane region" description="Helical" evidence="2">
    <location>
        <begin position="1248"/>
        <end position="1269"/>
    </location>
</feature>
<dbReference type="SUPFAM" id="SSF49265">
    <property type="entry name" value="Fibronectin type III"/>
    <property type="match status" value="3"/>
</dbReference>
<dbReference type="Gene3D" id="2.60.40.10">
    <property type="entry name" value="Immunoglobulins"/>
    <property type="match status" value="10"/>
</dbReference>
<evidence type="ECO:0000256" key="1">
    <source>
        <dbReference type="ARBA" id="ARBA00022737"/>
    </source>
</evidence>
<keyword evidence="2" id="KW-0472">Membrane</keyword>
<dbReference type="InterPro" id="IPR036179">
    <property type="entry name" value="Ig-like_dom_sf"/>
</dbReference>
<dbReference type="PROSITE" id="PS50853">
    <property type="entry name" value="FN3"/>
    <property type="match status" value="2"/>
</dbReference>
<feature type="domain" description="Fibronectin type-III" evidence="5">
    <location>
        <begin position="695"/>
        <end position="794"/>
    </location>
</feature>
<feature type="signal peptide" evidence="3">
    <location>
        <begin position="1"/>
        <end position="19"/>
    </location>
</feature>
<dbReference type="SMART" id="SM00408">
    <property type="entry name" value="IGc2"/>
    <property type="match status" value="4"/>
</dbReference>
<dbReference type="PROSITE" id="PS50835">
    <property type="entry name" value="IG_LIKE"/>
    <property type="match status" value="4"/>
</dbReference>
<dbReference type="InterPro" id="IPR013783">
    <property type="entry name" value="Ig-like_fold"/>
</dbReference>
<feature type="domain" description="Ig-like" evidence="4">
    <location>
        <begin position="27"/>
        <end position="126"/>
    </location>
</feature>
<dbReference type="SMART" id="SM00409">
    <property type="entry name" value="IG"/>
    <property type="match status" value="5"/>
</dbReference>
<dbReference type="Proteomes" id="UP000663882">
    <property type="component" value="Unassembled WGS sequence"/>
</dbReference>
<dbReference type="PANTHER" id="PTHR13817:SF166">
    <property type="entry name" value="NEURONAL IGCAM-RELATED"/>
    <property type="match status" value="1"/>
</dbReference>
<dbReference type="InterPro" id="IPR007110">
    <property type="entry name" value="Ig-like_dom"/>
</dbReference>
<dbReference type="Pfam" id="PF13895">
    <property type="entry name" value="Ig_2"/>
    <property type="match status" value="2"/>
</dbReference>
<comment type="caution">
    <text evidence="6">The sequence shown here is derived from an EMBL/GenBank/DDBJ whole genome shotgun (WGS) entry which is preliminary data.</text>
</comment>
<protein>
    <submittedName>
        <fullName evidence="6">Uncharacterized protein</fullName>
    </submittedName>
</protein>
<dbReference type="InterPro" id="IPR003961">
    <property type="entry name" value="FN3_dom"/>
</dbReference>
<sequence length="1517" mass="174593">MIIIINFLIILAIYHQAVSTIQHPIGPSFISTIASKQKLYYNNIGTRLDCSAIGNPSPILTWFRMNSTDDQSWIHVQSSEFINLYDNGSLFIRPFKEYFKTIHAGTFICRAENPAGSIQTLPIQVKPQIYDTYEIEVKNPYGFEHSSIIISCEVSPTSANSYVNIIGWLEKVNNQIIELDLQPKTKYNLLANKNLIIHNLTKSDDNRSYACIVNNQIDNHTRQSRFKLLRVRNHSPFGPELSIINNTEYRAQIDDIIELPCGIASLSNNIQISWWKDGIELNNIEEKLYNNSLIFQLSSSNDSGDYFCQIDDESIGGMIALISLKVNLPIQCYMDIQQTNITAQSNMELICSINTIQNLPVQWQWYHNSILLPTNLNRYMIINATREHMGMYQCCYISNSIDFNSCCAQTQIRVINSPPFIHTNSKTHLNSIIILPENHSHSSIDFNLTIYGDPIPEINIFKDGKKLLQNYSIKYLPSGDIFLHYPIYISNLNDTGLYKCLTKNSFGSISISKHINIKKQKPFIQPLSNLTIQNGKQFTLTCYASGHPNLHLQWIDQINNQIINTSSISPILLTLTNTKSNIYTCQAINSYGKISSQLFLTIQIPAKILSITLNQTIKINSKFKIHCLAEGDNQFELRLKNLQINKNKLKLIENKYENKKKLSIIFDNIQMSDSGLYECYVKNNYSEDYSIFEILVQNIPDKIENIFIENSQRILWMKPFDGNSNILKYILRIQSKQSLSWSNETIIIIDNSDITEYLFENIFSKCMISVIIQAVNIIGSSLPSEPIYFQTNVKQLQIAPYNLTAINISSKSLILTWQYPSFHICNESLIEFIIEIIDQYNQTIIKNHNYPSTILTISQLKSFTYYTFVIYAINELGSSPRSKSLKIKTLESVPLAMIRDLTGTVLNSSTAYITWTFEQDDFQLLHGKFRAFIVTIYENFDMSTLTTIETIKTNLILYNLHSSSQYFISVSICNYFDCGPSSVAIDIKTSSSIFDSLTKIIHPINKPLTLNCPYSTNNSLNIPYRKLSETYSQYQCGSKLFNIRYYDKPSSIRAKIHYTMSNEIGLKIFYPFEIIETLTITYKIKDNLHIYELNISPPLTNIRLTNLSCGNIYEIMIYASNQAGFSSTEYLITKTEGSIPSLIESKDLLRTISNNYIIVNMANWIIDECPILSYEIEIFSIKNSNENNFNQYFSFKNPLNEIKIDHLQSDHDYQLNIKINSQPGEKLQRISFRTTKTNNQIKLKHKQILRFLLLTIISFLLIFILIFIIMKFCQQHLKKTKLFTNQNKTSKSILCSSYSNKNHRHYHRKRSETENDFTIENYINQNQSTSFTSEDSQGNINPYAVTGDTMNYNDKCDHEHIWTEIEHNHCQLDTTDIHPSITSSERYFRPIILESSLSNDQNSLKRNPVRKNSEKYLLSNILSTVSSSENKLCSDFTYISTSKPIRKKISNHDQSLSSADSGVHSSYTQSPRCPLHNFSFDHSSLTNQNNSLYATYDTTSFQKTNSNSYRQQQYSLV</sequence>
<organism evidence="6 7">
    <name type="scientific">Rotaria sordida</name>
    <dbReference type="NCBI Taxonomy" id="392033"/>
    <lineage>
        <taxon>Eukaryota</taxon>
        <taxon>Metazoa</taxon>
        <taxon>Spiralia</taxon>
        <taxon>Gnathifera</taxon>
        <taxon>Rotifera</taxon>
        <taxon>Eurotatoria</taxon>
        <taxon>Bdelloidea</taxon>
        <taxon>Philodinida</taxon>
        <taxon>Philodinidae</taxon>
        <taxon>Rotaria</taxon>
    </lineage>
</organism>
<keyword evidence="2" id="KW-0812">Transmembrane</keyword>
<dbReference type="CDD" id="cd00063">
    <property type="entry name" value="FN3"/>
    <property type="match status" value="3"/>
</dbReference>
<evidence type="ECO:0000313" key="7">
    <source>
        <dbReference type="Proteomes" id="UP000663882"/>
    </source>
</evidence>
<dbReference type="InterPro" id="IPR050964">
    <property type="entry name" value="Striated_Muscle_Regulatory"/>
</dbReference>
<feature type="domain" description="Ig-like" evidence="4">
    <location>
        <begin position="522"/>
        <end position="601"/>
    </location>
</feature>
<feature type="domain" description="Ig-like" evidence="4">
    <location>
        <begin position="127"/>
        <end position="227"/>
    </location>
</feature>